<name>A0A8X6QZS7_NEPPI</name>
<keyword evidence="2" id="KW-1185">Reference proteome</keyword>
<evidence type="ECO:0000313" key="2">
    <source>
        <dbReference type="Proteomes" id="UP000887013"/>
    </source>
</evidence>
<dbReference type="Proteomes" id="UP000887013">
    <property type="component" value="Unassembled WGS sequence"/>
</dbReference>
<reference evidence="1" key="1">
    <citation type="submission" date="2020-08" db="EMBL/GenBank/DDBJ databases">
        <title>Multicomponent nature underlies the extraordinary mechanical properties of spider dragline silk.</title>
        <authorList>
            <person name="Kono N."/>
            <person name="Nakamura H."/>
            <person name="Mori M."/>
            <person name="Yoshida Y."/>
            <person name="Ohtoshi R."/>
            <person name="Malay A.D."/>
            <person name="Moran D.A.P."/>
            <person name="Tomita M."/>
            <person name="Numata K."/>
            <person name="Arakawa K."/>
        </authorList>
    </citation>
    <scope>NUCLEOTIDE SEQUENCE</scope>
</reference>
<dbReference type="AlphaFoldDB" id="A0A8X6QZS7"/>
<evidence type="ECO:0000313" key="1">
    <source>
        <dbReference type="EMBL" id="GFU46649.1"/>
    </source>
</evidence>
<protein>
    <submittedName>
        <fullName evidence="1">Uncharacterized protein</fullName>
    </submittedName>
</protein>
<gene>
    <name evidence="1" type="ORF">NPIL_703781</name>
</gene>
<organism evidence="1 2">
    <name type="scientific">Nephila pilipes</name>
    <name type="common">Giant wood spider</name>
    <name type="synonym">Nephila maculata</name>
    <dbReference type="NCBI Taxonomy" id="299642"/>
    <lineage>
        <taxon>Eukaryota</taxon>
        <taxon>Metazoa</taxon>
        <taxon>Ecdysozoa</taxon>
        <taxon>Arthropoda</taxon>
        <taxon>Chelicerata</taxon>
        <taxon>Arachnida</taxon>
        <taxon>Araneae</taxon>
        <taxon>Araneomorphae</taxon>
        <taxon>Entelegynae</taxon>
        <taxon>Araneoidea</taxon>
        <taxon>Nephilidae</taxon>
        <taxon>Nephila</taxon>
    </lineage>
</organism>
<dbReference type="EMBL" id="BMAW01036997">
    <property type="protein sequence ID" value="GFU46649.1"/>
    <property type="molecule type" value="Genomic_DNA"/>
</dbReference>
<comment type="caution">
    <text evidence="1">The sequence shown here is derived from an EMBL/GenBank/DDBJ whole genome shotgun (WGS) entry which is preliminary data.</text>
</comment>
<sequence length="108" mass="12438">MMRATLKQRNKLLAGAHHILIGVSEMGLIFSDIRGSTRFGRMPPWPFDHLASSTAPSKRYWETGVIRVTSSFTIFIVKQINSASTALRWEEKGNRKEKESLKRFLNFR</sequence>
<accession>A0A8X6QZS7</accession>
<proteinExistence type="predicted"/>